<dbReference type="CDD" id="cd17536">
    <property type="entry name" value="REC_YesN-like"/>
    <property type="match status" value="1"/>
</dbReference>
<dbReference type="Pfam" id="PF12833">
    <property type="entry name" value="HTH_18"/>
    <property type="match status" value="1"/>
</dbReference>
<dbReference type="SMART" id="SM00342">
    <property type="entry name" value="HTH_ARAC"/>
    <property type="match status" value="1"/>
</dbReference>
<feature type="modified residue" description="4-aspartylphosphate" evidence="4">
    <location>
        <position position="55"/>
    </location>
</feature>
<keyword evidence="4" id="KW-0597">Phosphoprotein</keyword>
<gene>
    <name evidence="7" type="ORF">BK138_05725</name>
</gene>
<evidence type="ECO:0000259" key="6">
    <source>
        <dbReference type="PROSITE" id="PS50110"/>
    </source>
</evidence>
<dbReference type="InterPro" id="IPR009057">
    <property type="entry name" value="Homeodomain-like_sf"/>
</dbReference>
<dbReference type="Proteomes" id="UP000187172">
    <property type="component" value="Unassembled WGS sequence"/>
</dbReference>
<feature type="domain" description="Response regulatory" evidence="6">
    <location>
        <begin position="3"/>
        <end position="120"/>
    </location>
</feature>
<feature type="domain" description="HTH araC/xylS-type" evidence="5">
    <location>
        <begin position="365"/>
        <end position="463"/>
    </location>
</feature>
<dbReference type="PANTHER" id="PTHR43280">
    <property type="entry name" value="ARAC-FAMILY TRANSCRIPTIONAL REGULATOR"/>
    <property type="match status" value="1"/>
</dbReference>
<dbReference type="GO" id="GO:0003700">
    <property type="term" value="F:DNA-binding transcription factor activity"/>
    <property type="evidence" value="ECO:0007669"/>
    <property type="project" value="InterPro"/>
</dbReference>
<dbReference type="EMBL" id="MRTP01000001">
    <property type="protein sequence ID" value="OMF58063.1"/>
    <property type="molecule type" value="Genomic_DNA"/>
</dbReference>
<dbReference type="InterPro" id="IPR001789">
    <property type="entry name" value="Sig_transdc_resp-reg_receiver"/>
</dbReference>
<evidence type="ECO:0000313" key="7">
    <source>
        <dbReference type="EMBL" id="OMF58063.1"/>
    </source>
</evidence>
<keyword evidence="2" id="KW-0238">DNA-binding</keyword>
<dbReference type="RefSeq" id="WP_076167148.1">
    <property type="nucleotide sequence ID" value="NZ_MRTP01000001.1"/>
</dbReference>
<sequence length="465" mass="54010">MYKVLIVDDEMYAVMGIKSGVDWEALQVSEIYEAYNLRDALKVFERSAIDVMICDIEMPKGTGIELLERVNDISPETETIFLTAHAHFDFMQRAIQLDGFDYLLKPIEYDVLKSSIARALESVRQEREMTELRARYNETWQKRKGLITEKFWNDVLTRRIHCTPDNALKILQEHELLALSGTTFMPVLVSVESWMREYSTRDEEMMEYNIRKAAEEMLLDPGRGEVIQTKQGVNVVILYGPEDGEIREDTLYDRCMAYLESCRRYFHCTLSCYIGEPSTLFEIGETYQKLLEMEYGNLNKSNEVYRLAGFVPESGQVPAAKLRNWIQLLELGKLEDVERDLKTCLAAQRLIPVMSEKESHPSVIQRVQGYIAEHLHEPITREQLACCVHLNPAYLSRLFKRETGESITDYILRERMEAAKEMIRESSMPISDVAKSLGYYNFSHFSKMFKKVHHASPQQVRRKSV</sequence>
<evidence type="ECO:0000256" key="2">
    <source>
        <dbReference type="ARBA" id="ARBA00023125"/>
    </source>
</evidence>
<name>A0A1R1F1T2_9BACL</name>
<reference evidence="7 8" key="1">
    <citation type="submission" date="2016-11" db="EMBL/GenBank/DDBJ databases">
        <title>Paenibacillus species isolates.</title>
        <authorList>
            <person name="Beno S.M."/>
        </authorList>
    </citation>
    <scope>NUCLEOTIDE SEQUENCE [LARGE SCALE GENOMIC DNA]</scope>
    <source>
        <strain evidence="7 8">FSL R5-0378</strain>
    </source>
</reference>
<dbReference type="PANTHER" id="PTHR43280:SF10">
    <property type="entry name" value="REGULATORY PROTEIN POCR"/>
    <property type="match status" value="1"/>
</dbReference>
<dbReference type="AlphaFoldDB" id="A0A1R1F1T2"/>
<keyword evidence="3" id="KW-0804">Transcription</keyword>
<dbReference type="SMART" id="SM00448">
    <property type="entry name" value="REC"/>
    <property type="match status" value="1"/>
</dbReference>
<evidence type="ECO:0000259" key="5">
    <source>
        <dbReference type="PROSITE" id="PS01124"/>
    </source>
</evidence>
<dbReference type="GO" id="GO:0043565">
    <property type="term" value="F:sequence-specific DNA binding"/>
    <property type="evidence" value="ECO:0007669"/>
    <property type="project" value="InterPro"/>
</dbReference>
<dbReference type="Pfam" id="PF00072">
    <property type="entry name" value="Response_reg"/>
    <property type="match status" value="1"/>
</dbReference>
<dbReference type="InterPro" id="IPR011006">
    <property type="entry name" value="CheY-like_superfamily"/>
</dbReference>
<dbReference type="PROSITE" id="PS50110">
    <property type="entry name" value="RESPONSE_REGULATORY"/>
    <property type="match status" value="1"/>
</dbReference>
<dbReference type="InterPro" id="IPR018060">
    <property type="entry name" value="HTH_AraC"/>
</dbReference>
<evidence type="ECO:0008006" key="9">
    <source>
        <dbReference type="Google" id="ProtNLM"/>
    </source>
</evidence>
<dbReference type="SUPFAM" id="SSF52172">
    <property type="entry name" value="CheY-like"/>
    <property type="match status" value="1"/>
</dbReference>
<accession>A0A1R1F1T2</accession>
<organism evidence="7 8">
    <name type="scientific">Paenibacillus rhizosphaerae</name>
    <dbReference type="NCBI Taxonomy" id="297318"/>
    <lineage>
        <taxon>Bacteria</taxon>
        <taxon>Bacillati</taxon>
        <taxon>Bacillota</taxon>
        <taxon>Bacilli</taxon>
        <taxon>Bacillales</taxon>
        <taxon>Paenibacillaceae</taxon>
        <taxon>Paenibacillus</taxon>
    </lineage>
</organism>
<evidence type="ECO:0000256" key="4">
    <source>
        <dbReference type="PROSITE-ProRule" id="PRU00169"/>
    </source>
</evidence>
<dbReference type="PROSITE" id="PS01124">
    <property type="entry name" value="HTH_ARAC_FAMILY_2"/>
    <property type="match status" value="1"/>
</dbReference>
<evidence type="ECO:0000313" key="8">
    <source>
        <dbReference type="Proteomes" id="UP000187172"/>
    </source>
</evidence>
<dbReference type="SUPFAM" id="SSF46689">
    <property type="entry name" value="Homeodomain-like"/>
    <property type="match status" value="2"/>
</dbReference>
<protein>
    <recommendedName>
        <fullName evidence="9">DNA-binding response regulator</fullName>
    </recommendedName>
</protein>
<dbReference type="Gene3D" id="1.10.10.60">
    <property type="entry name" value="Homeodomain-like"/>
    <property type="match status" value="2"/>
</dbReference>
<comment type="caution">
    <text evidence="7">The sequence shown here is derived from an EMBL/GenBank/DDBJ whole genome shotgun (WGS) entry which is preliminary data.</text>
</comment>
<evidence type="ECO:0000256" key="1">
    <source>
        <dbReference type="ARBA" id="ARBA00023015"/>
    </source>
</evidence>
<keyword evidence="8" id="KW-1185">Reference proteome</keyword>
<proteinExistence type="predicted"/>
<evidence type="ECO:0000256" key="3">
    <source>
        <dbReference type="ARBA" id="ARBA00023163"/>
    </source>
</evidence>
<dbReference type="Gene3D" id="3.40.50.2300">
    <property type="match status" value="1"/>
</dbReference>
<keyword evidence="1" id="KW-0805">Transcription regulation</keyword>
<dbReference type="STRING" id="297318.BK138_05725"/>
<dbReference type="GO" id="GO:0000160">
    <property type="term" value="P:phosphorelay signal transduction system"/>
    <property type="evidence" value="ECO:0007669"/>
    <property type="project" value="InterPro"/>
</dbReference>